<organism evidence="3">
    <name type="scientific">Aegilops tauschii</name>
    <name type="common">Tausch's goatgrass</name>
    <name type="synonym">Aegilops squarrosa</name>
    <dbReference type="NCBI Taxonomy" id="37682"/>
    <lineage>
        <taxon>Eukaryota</taxon>
        <taxon>Viridiplantae</taxon>
        <taxon>Streptophyta</taxon>
        <taxon>Embryophyta</taxon>
        <taxon>Tracheophyta</taxon>
        <taxon>Spermatophyta</taxon>
        <taxon>Magnoliopsida</taxon>
        <taxon>Liliopsida</taxon>
        <taxon>Poales</taxon>
        <taxon>Poaceae</taxon>
        <taxon>BOP clade</taxon>
        <taxon>Pooideae</taxon>
        <taxon>Triticodae</taxon>
        <taxon>Triticeae</taxon>
        <taxon>Triticinae</taxon>
        <taxon>Aegilops</taxon>
    </lineage>
</organism>
<dbReference type="PANTHER" id="PTHR34835">
    <property type="entry name" value="OS07G0283600 PROTEIN-RELATED"/>
    <property type="match status" value="1"/>
</dbReference>
<proteinExistence type="predicted"/>
<accession>M8ASE8</accession>
<keyword evidence="1" id="KW-0862">Zinc</keyword>
<evidence type="ECO:0000256" key="1">
    <source>
        <dbReference type="PROSITE-ProRule" id="PRU01343"/>
    </source>
</evidence>
<dbReference type="GO" id="GO:0008270">
    <property type="term" value="F:zinc ion binding"/>
    <property type="evidence" value="ECO:0007669"/>
    <property type="project" value="UniProtKB-KW"/>
</dbReference>
<evidence type="ECO:0000259" key="2">
    <source>
        <dbReference type="PROSITE" id="PS51999"/>
    </source>
</evidence>
<protein>
    <recommendedName>
        <fullName evidence="2">GRF-type domain-containing protein</fullName>
    </recommendedName>
</protein>
<dbReference type="AlphaFoldDB" id="M8ASE8"/>
<feature type="domain" description="GRF-type" evidence="2">
    <location>
        <begin position="27"/>
        <end position="70"/>
    </location>
</feature>
<dbReference type="PANTHER" id="PTHR34835:SF62">
    <property type="entry name" value="AMINOTRANSFERASE-LIKE PLANT MOBILE DOMAIN-CONTAINING PROTEIN"/>
    <property type="match status" value="1"/>
</dbReference>
<reference evidence="3" key="1">
    <citation type="submission" date="2015-06" db="UniProtKB">
        <authorList>
            <consortium name="EnsemblPlants"/>
        </authorList>
    </citation>
    <scope>IDENTIFICATION</scope>
</reference>
<evidence type="ECO:0000313" key="3">
    <source>
        <dbReference type="EnsemblPlants" id="EMT04344"/>
    </source>
</evidence>
<dbReference type="EnsemblPlants" id="EMT04344">
    <property type="protein sequence ID" value="EMT04344"/>
    <property type="gene ID" value="F775_00349"/>
</dbReference>
<sequence length="413" mass="46497">MASSSSSVPAVSLAPPEDIAPLPLIRCPRCNLGVIQWFISETPLNPGRHFYKCQFRDSGRCTFWKWENKYIDYLCTRWSHVFLPIAPPPQEVPTLIMREMQSNIKIALAVALDSHEMSAPQPILNEDPDPLDDPDFFNIHPTGPTSTSRTSVQKVLSVTSQFDEYKVFLVQEIGWGGILKLRPLPRMNLKFSKWVMNRVDTITRSINLDNLRTMRFYDVDVHKVFGIPCGQLDIALHEQPNETTVNIIRATLGMPEKGNQILKVAEKVLCRPLSEKLSSTIEKDSFKMALVIFVMGHLLTPTSKHDAAPIDYWAGIVNPERISDFNWCEYVLQDLLKAVSMLKADILNNRTVTHLEGCHIFLQCNNTPKQIEDYSNVRGIIVAISKGGSDKYGVSNPQGAKGKINILSSPICH</sequence>
<dbReference type="Pfam" id="PF06839">
    <property type="entry name" value="Zn_ribbon_GRF"/>
    <property type="match status" value="1"/>
</dbReference>
<dbReference type="PROSITE" id="PS51999">
    <property type="entry name" value="ZF_GRF"/>
    <property type="match status" value="1"/>
</dbReference>
<keyword evidence="1" id="KW-0479">Metal-binding</keyword>
<name>M8ASE8_AEGTA</name>
<dbReference type="InterPro" id="IPR010666">
    <property type="entry name" value="Znf_GRF"/>
</dbReference>
<keyword evidence="1" id="KW-0863">Zinc-finger</keyword>